<gene>
    <name evidence="3" type="ORF">GCM10009533_32530</name>
</gene>
<proteinExistence type="predicted"/>
<feature type="transmembrane region" description="Helical" evidence="1">
    <location>
        <begin position="208"/>
        <end position="232"/>
    </location>
</feature>
<evidence type="ECO:0000259" key="2">
    <source>
        <dbReference type="Pfam" id="PF06724"/>
    </source>
</evidence>
<feature type="transmembrane region" description="Helical" evidence="1">
    <location>
        <begin position="72"/>
        <end position="102"/>
    </location>
</feature>
<dbReference type="InterPro" id="IPR009597">
    <property type="entry name" value="DUF1206"/>
</dbReference>
<keyword evidence="4" id="KW-1185">Reference proteome</keyword>
<dbReference type="Pfam" id="PF06724">
    <property type="entry name" value="DUF1206"/>
    <property type="match status" value="3"/>
</dbReference>
<comment type="caution">
    <text evidence="3">The sequence shown here is derived from an EMBL/GenBank/DDBJ whole genome shotgun (WGS) entry which is preliminary data.</text>
</comment>
<feature type="domain" description="DUF1206" evidence="2">
    <location>
        <begin position="209"/>
        <end position="275"/>
    </location>
</feature>
<keyword evidence="1" id="KW-1133">Transmembrane helix</keyword>
<dbReference type="EMBL" id="BAAAGS010000019">
    <property type="protein sequence ID" value="GAA0530813.1"/>
    <property type="molecule type" value="Genomic_DNA"/>
</dbReference>
<organism evidence="3 4">
    <name type="scientific">Saccharopolyspora erythraea</name>
    <name type="common">Streptomyces erythraeus</name>
    <dbReference type="NCBI Taxonomy" id="1836"/>
    <lineage>
        <taxon>Bacteria</taxon>
        <taxon>Bacillati</taxon>
        <taxon>Actinomycetota</taxon>
        <taxon>Actinomycetes</taxon>
        <taxon>Pseudonocardiales</taxon>
        <taxon>Pseudonocardiaceae</taxon>
        <taxon>Saccharopolyspora</taxon>
    </lineage>
</organism>
<evidence type="ECO:0000313" key="3">
    <source>
        <dbReference type="EMBL" id="GAA0530813.1"/>
    </source>
</evidence>
<feature type="domain" description="DUF1206" evidence="2">
    <location>
        <begin position="114"/>
        <end position="183"/>
    </location>
</feature>
<feature type="transmembrane region" description="Helical" evidence="1">
    <location>
        <begin position="252"/>
        <end position="275"/>
    </location>
</feature>
<feature type="domain" description="DUF1206" evidence="2">
    <location>
        <begin position="31"/>
        <end position="97"/>
    </location>
</feature>
<keyword evidence="1" id="KW-0472">Membrane</keyword>
<keyword evidence="1" id="KW-0812">Transmembrane</keyword>
<evidence type="ECO:0000313" key="4">
    <source>
        <dbReference type="Proteomes" id="UP001500729"/>
    </source>
</evidence>
<accession>A0ABN1D0B4</accession>
<name>A0ABN1D0B4_SACER</name>
<protein>
    <submittedName>
        <fullName evidence="3">DUF1206 domain-containing protein</fullName>
    </submittedName>
</protein>
<feature type="transmembrane region" description="Helical" evidence="1">
    <location>
        <begin position="114"/>
        <end position="131"/>
    </location>
</feature>
<feature type="transmembrane region" description="Helical" evidence="1">
    <location>
        <begin position="24"/>
        <end position="52"/>
    </location>
</feature>
<evidence type="ECO:0000256" key="1">
    <source>
        <dbReference type="SAM" id="Phobius"/>
    </source>
</evidence>
<sequence>MKPGKVDPVAGLVRRARQVENSRLVRFLGVAGWSAYGLVHLVIAGLALQIALGDRAEHAAPQGAIGKLAAQPLGTVVLVVLAVGLFGFALSQFCLALIGFGWVREQAVRATRQLGAAGRGVVAVSIGALAVKQLMGSPAGSGNSRQQGLTATLLTLPAGGLLVGLVAAVVLVVAVATVRRGVLRSFEEDMDMRSFPGGVRRWVRRLGVVGWIAKGLAYLSIAGLFAAAALSVDARKSGGLDQALHFLVGYPFGQVALLAIAAGFAAFAVFCVAAASAHRR</sequence>
<dbReference type="Proteomes" id="UP001500729">
    <property type="component" value="Unassembled WGS sequence"/>
</dbReference>
<reference evidence="3 4" key="1">
    <citation type="journal article" date="2019" name="Int. J. Syst. Evol. Microbiol.">
        <title>The Global Catalogue of Microorganisms (GCM) 10K type strain sequencing project: providing services to taxonomists for standard genome sequencing and annotation.</title>
        <authorList>
            <consortium name="The Broad Institute Genomics Platform"/>
            <consortium name="The Broad Institute Genome Sequencing Center for Infectious Disease"/>
            <person name="Wu L."/>
            <person name="Ma J."/>
        </authorList>
    </citation>
    <scope>NUCLEOTIDE SEQUENCE [LARGE SCALE GENOMIC DNA]</scope>
    <source>
        <strain evidence="3 4">JCM 10303</strain>
    </source>
</reference>
<feature type="transmembrane region" description="Helical" evidence="1">
    <location>
        <begin position="151"/>
        <end position="176"/>
    </location>
</feature>